<organism evidence="4 5">
    <name type="scientific">Paenibacillus ginsengarvi</name>
    <dbReference type="NCBI Taxonomy" id="400777"/>
    <lineage>
        <taxon>Bacteria</taxon>
        <taxon>Bacillati</taxon>
        <taxon>Bacillota</taxon>
        <taxon>Bacilli</taxon>
        <taxon>Bacillales</taxon>
        <taxon>Paenibacillaceae</taxon>
        <taxon>Paenibacillus</taxon>
    </lineage>
</organism>
<dbReference type="NCBIfam" id="TIGR00732">
    <property type="entry name" value="dprA"/>
    <property type="match status" value="1"/>
</dbReference>
<reference evidence="4 5" key="1">
    <citation type="journal article" date="2007" name="Int. J. Syst. Evol. Microbiol.">
        <title>Paenibacillus ginsengarvi sp. nov., isolated from soil from ginseng cultivation.</title>
        <authorList>
            <person name="Yoon M.H."/>
            <person name="Ten L.N."/>
            <person name="Im W.T."/>
        </authorList>
    </citation>
    <scope>NUCLEOTIDE SEQUENCE [LARGE SCALE GENOMIC DNA]</scope>
    <source>
        <strain evidence="4 5">KCTC 13059</strain>
    </source>
</reference>
<dbReference type="InterPro" id="IPR057666">
    <property type="entry name" value="DrpA_SLOG"/>
</dbReference>
<dbReference type="Gene3D" id="3.40.50.450">
    <property type="match status" value="1"/>
</dbReference>
<dbReference type="InterPro" id="IPR003488">
    <property type="entry name" value="DprA"/>
</dbReference>
<dbReference type="PANTHER" id="PTHR43022:SF1">
    <property type="entry name" value="PROTEIN SMF"/>
    <property type="match status" value="1"/>
</dbReference>
<name>A0A3B0CMU2_9BACL</name>
<evidence type="ECO:0000313" key="4">
    <source>
        <dbReference type="EMBL" id="RKN86995.1"/>
    </source>
</evidence>
<dbReference type="Pfam" id="PF17782">
    <property type="entry name" value="WHD_DprA"/>
    <property type="match status" value="1"/>
</dbReference>
<comment type="similarity">
    <text evidence="1">Belongs to the DprA/Smf family.</text>
</comment>
<proteinExistence type="inferred from homology"/>
<evidence type="ECO:0000313" key="5">
    <source>
        <dbReference type="Proteomes" id="UP000282311"/>
    </source>
</evidence>
<protein>
    <submittedName>
        <fullName evidence="4">DNA-protecting protein DprA</fullName>
    </submittedName>
</protein>
<dbReference type="Pfam" id="PF02481">
    <property type="entry name" value="DNA_processg_A"/>
    <property type="match status" value="1"/>
</dbReference>
<feature type="domain" description="Smf/DprA SLOG" evidence="2">
    <location>
        <begin position="79"/>
        <end position="287"/>
    </location>
</feature>
<comment type="caution">
    <text evidence="4">The sequence shown here is derived from an EMBL/GenBank/DDBJ whole genome shotgun (WGS) entry which is preliminary data.</text>
</comment>
<gene>
    <name evidence="4" type="primary">dprA</name>
    <name evidence="4" type="ORF">D7M11_00750</name>
</gene>
<dbReference type="InterPro" id="IPR041614">
    <property type="entry name" value="DprA_WH"/>
</dbReference>
<dbReference type="PANTHER" id="PTHR43022">
    <property type="entry name" value="PROTEIN SMF"/>
    <property type="match status" value="1"/>
</dbReference>
<dbReference type="InterPro" id="IPR036388">
    <property type="entry name" value="WH-like_DNA-bd_sf"/>
</dbReference>
<evidence type="ECO:0000259" key="3">
    <source>
        <dbReference type="Pfam" id="PF17782"/>
    </source>
</evidence>
<accession>A0A3B0CMU2</accession>
<evidence type="ECO:0000256" key="1">
    <source>
        <dbReference type="ARBA" id="ARBA00006525"/>
    </source>
</evidence>
<dbReference type="Proteomes" id="UP000282311">
    <property type="component" value="Unassembled WGS sequence"/>
</dbReference>
<evidence type="ECO:0000259" key="2">
    <source>
        <dbReference type="Pfam" id="PF02481"/>
    </source>
</evidence>
<dbReference type="Gene3D" id="1.10.10.10">
    <property type="entry name" value="Winged helix-like DNA-binding domain superfamily/Winged helix DNA-binding domain"/>
    <property type="match status" value="1"/>
</dbReference>
<sequence>MNDRNVLFGLHELAGVGWRTIERLVSGVSGAISGLLDAEPADLVAFGVKPNAAAAICGKLTPAFIESRLETYVRNRVSFVTEADPDYPPLLREIAQPPWVLYYRGDLSVLTRPCIAMVGTRSPTAYGRKIAFELARDLSYGGICVASGLARGIDSSAHRGALEGEGGTAAVLGCGPDRVYPIENASLYADITQKGVIVSEYPLGTEPKPGLFPQRNRIISGLSLGTVVVEAASRSGSLITADQALEQSRDVFAVPGPITSSQSSGTLDLIRQGAKLVTCAEDIMEEYRRYSTKDVPGSRADTAQDGVEASADERKLLELLSAVPITFDELLILSGIEFGHLHSVLLNLILKKKIEPLPGSAYIRL</sequence>
<dbReference type="OrthoDB" id="9785707at2"/>
<keyword evidence="5" id="KW-1185">Reference proteome</keyword>
<dbReference type="EMBL" id="RBAH01000001">
    <property type="protein sequence ID" value="RKN86995.1"/>
    <property type="molecule type" value="Genomic_DNA"/>
</dbReference>
<dbReference type="GO" id="GO:0009294">
    <property type="term" value="P:DNA-mediated transformation"/>
    <property type="evidence" value="ECO:0007669"/>
    <property type="project" value="InterPro"/>
</dbReference>
<feature type="domain" description="DprA winged helix" evidence="3">
    <location>
        <begin position="302"/>
        <end position="359"/>
    </location>
</feature>
<dbReference type="AlphaFoldDB" id="A0A3B0CMU2"/>
<dbReference type="SUPFAM" id="SSF102405">
    <property type="entry name" value="MCP/YpsA-like"/>
    <property type="match status" value="1"/>
</dbReference>